<dbReference type="Proteomes" id="UP000019763">
    <property type="component" value="Unassembled WGS sequence"/>
</dbReference>
<keyword evidence="2" id="KW-0812">Transmembrane</keyword>
<protein>
    <submittedName>
        <fullName evidence="2">Transmembrane protein</fullName>
    </submittedName>
</protein>
<keyword evidence="1" id="KW-0732">Signal</keyword>
<name>A0A023BAS3_GRENI</name>
<comment type="caution">
    <text evidence="2">The sequence shown here is derived from an EMBL/GenBank/DDBJ whole genome shotgun (WGS) entry which is preliminary data.</text>
</comment>
<accession>A0A023BAS3</accession>
<feature type="signal peptide" evidence="1">
    <location>
        <begin position="1"/>
        <end position="16"/>
    </location>
</feature>
<dbReference type="AlphaFoldDB" id="A0A023BAS3"/>
<evidence type="ECO:0000256" key="1">
    <source>
        <dbReference type="SAM" id="SignalP"/>
    </source>
</evidence>
<reference evidence="2" key="1">
    <citation type="submission" date="2013-12" db="EMBL/GenBank/DDBJ databases">
        <authorList>
            <person name="Omoto C.K."/>
            <person name="Sibley D."/>
            <person name="Venepally P."/>
            <person name="Hadjithomas M."/>
            <person name="Karamycheva S."/>
            <person name="Brunk B."/>
            <person name="Roos D."/>
            <person name="Caler E."/>
            <person name="Lorenzi H."/>
        </authorList>
    </citation>
    <scope>NUCLEOTIDE SEQUENCE</scope>
</reference>
<dbReference type="RefSeq" id="XP_011129258.1">
    <property type="nucleotide sequence ID" value="XM_011130956.1"/>
</dbReference>
<evidence type="ECO:0000313" key="3">
    <source>
        <dbReference type="Proteomes" id="UP000019763"/>
    </source>
</evidence>
<gene>
    <name evidence="2" type="ORF">GNI_034940</name>
</gene>
<dbReference type="EMBL" id="AFNH02000268">
    <property type="protein sequence ID" value="EZG78552.1"/>
    <property type="molecule type" value="Genomic_DNA"/>
</dbReference>
<proteinExistence type="predicted"/>
<keyword evidence="3" id="KW-1185">Reference proteome</keyword>
<sequence length="193" mass="21902">MLLLLLLLLPVMPLGGMVPAAAYIIMSDVFWSGGLRRFIVDAMTKQKCFETDELNTTVFRSEVQPFREFYSEYSRLLYSLSGISQLLGSRKRLQYLYTASLLELLDNCLVAANPDDLAYQSDFRKRILAKVGPLWTWVDDDQTLLSQDQSKTLPPMADPSPTAICIRSSICEAVLEHFCYRTPQLCETSVEMP</sequence>
<dbReference type="GeneID" id="22911378"/>
<keyword evidence="2" id="KW-0472">Membrane</keyword>
<organism evidence="2 3">
    <name type="scientific">Gregarina niphandrodes</name>
    <name type="common">Septate eugregarine</name>
    <dbReference type="NCBI Taxonomy" id="110365"/>
    <lineage>
        <taxon>Eukaryota</taxon>
        <taxon>Sar</taxon>
        <taxon>Alveolata</taxon>
        <taxon>Apicomplexa</taxon>
        <taxon>Conoidasida</taxon>
        <taxon>Gregarinasina</taxon>
        <taxon>Eugregarinorida</taxon>
        <taxon>Gregarinidae</taxon>
        <taxon>Gregarina</taxon>
    </lineage>
</organism>
<feature type="chain" id="PRO_5001511599" evidence="1">
    <location>
        <begin position="17"/>
        <end position="193"/>
    </location>
</feature>
<dbReference type="VEuPathDB" id="CryptoDB:GNI_034940"/>
<evidence type="ECO:0000313" key="2">
    <source>
        <dbReference type="EMBL" id="EZG78552.1"/>
    </source>
</evidence>